<sequence length="206" mass="24338">MNTVKILQFKRLTNFHILQKSCMSAQSKKDFEAIQTYNKLRKQPLADTSYSASEIKMAQFYFDKVKEYRKRSEEGFEPSKLFMVWRIASLVGRPIWEKEAIIKLGLADHKVKYAIVKNTASNNKILWTIKHLIRVKPITFPDGFPTEENLYGTFLKQTGELVVADRLRVDPKDLERDPEFERKKLDPRTIREDLRLKWNSGYPLFY</sequence>
<evidence type="ECO:0000313" key="2">
    <source>
        <dbReference type="Proteomes" id="UP000054359"/>
    </source>
</evidence>
<dbReference type="STRING" id="407821.A0A087UW09"/>
<dbReference type="SUPFAM" id="SSF55129">
    <property type="entry name" value="Ribosomal protein L30p/L7e"/>
    <property type="match status" value="1"/>
</dbReference>
<proteinExistence type="predicted"/>
<dbReference type="Proteomes" id="UP000054359">
    <property type="component" value="Unassembled WGS sequence"/>
</dbReference>
<dbReference type="OMA" id="TWSVRSY"/>
<accession>A0A087UW09</accession>
<keyword evidence="2" id="KW-1185">Reference proteome</keyword>
<dbReference type="InterPro" id="IPR036919">
    <property type="entry name" value="Ribo_uL30_ferredoxin-like_sf"/>
</dbReference>
<gene>
    <name evidence="1" type="ORF">X975_17959</name>
</gene>
<organism evidence="1 2">
    <name type="scientific">Stegodyphus mimosarum</name>
    <name type="common">African social velvet spider</name>
    <dbReference type="NCBI Taxonomy" id="407821"/>
    <lineage>
        <taxon>Eukaryota</taxon>
        <taxon>Metazoa</taxon>
        <taxon>Ecdysozoa</taxon>
        <taxon>Arthropoda</taxon>
        <taxon>Chelicerata</taxon>
        <taxon>Arachnida</taxon>
        <taxon>Araneae</taxon>
        <taxon>Araneomorphae</taxon>
        <taxon>Entelegynae</taxon>
        <taxon>Eresoidea</taxon>
        <taxon>Eresidae</taxon>
        <taxon>Stegodyphus</taxon>
    </lineage>
</organism>
<dbReference type="AlphaFoldDB" id="A0A087UW09"/>
<keyword evidence="1" id="KW-0687">Ribonucleoprotein</keyword>
<dbReference type="PANTHER" id="PTHR15892">
    <property type="entry name" value="MITOCHONDRIAL RIBOSOMAL PROTEIN L30"/>
    <property type="match status" value="1"/>
</dbReference>
<reference evidence="1 2" key="1">
    <citation type="submission" date="2013-11" db="EMBL/GenBank/DDBJ databases">
        <title>Genome sequencing of Stegodyphus mimosarum.</title>
        <authorList>
            <person name="Bechsgaard J."/>
        </authorList>
    </citation>
    <scope>NUCLEOTIDE SEQUENCE [LARGE SCALE GENOMIC DNA]</scope>
</reference>
<evidence type="ECO:0000313" key="1">
    <source>
        <dbReference type="EMBL" id="KFM81548.1"/>
    </source>
</evidence>
<dbReference type="GO" id="GO:0015934">
    <property type="term" value="C:large ribosomal subunit"/>
    <property type="evidence" value="ECO:0007669"/>
    <property type="project" value="InterPro"/>
</dbReference>
<dbReference type="OrthoDB" id="9973389at2759"/>
<protein>
    <submittedName>
        <fullName evidence="1">39S ribosomal protein L30, mitochondrial</fullName>
    </submittedName>
</protein>
<name>A0A087UW09_STEMI</name>
<dbReference type="GO" id="GO:0006412">
    <property type="term" value="P:translation"/>
    <property type="evidence" value="ECO:0007669"/>
    <property type="project" value="InterPro"/>
</dbReference>
<feature type="non-terminal residue" evidence="1">
    <location>
        <position position="206"/>
    </location>
</feature>
<keyword evidence="1" id="KW-0689">Ribosomal protein</keyword>
<dbReference type="PANTHER" id="PTHR15892:SF2">
    <property type="entry name" value="LARGE RIBOSOMAL SUBUNIT PROTEIN UL30M"/>
    <property type="match status" value="1"/>
</dbReference>
<dbReference type="EMBL" id="KK121923">
    <property type="protein sequence ID" value="KFM81548.1"/>
    <property type="molecule type" value="Genomic_DNA"/>
</dbReference>
<dbReference type="InterPro" id="IPR005996">
    <property type="entry name" value="Ribosomal_uL30_bac-type"/>
</dbReference>
<dbReference type="GO" id="GO:0005739">
    <property type="term" value="C:mitochondrion"/>
    <property type="evidence" value="ECO:0007669"/>
    <property type="project" value="TreeGrafter"/>
</dbReference>
<dbReference type="GO" id="GO:0003735">
    <property type="term" value="F:structural constituent of ribosome"/>
    <property type="evidence" value="ECO:0007669"/>
    <property type="project" value="InterPro"/>
</dbReference>